<dbReference type="InterPro" id="IPR001238">
    <property type="entry name" value="DNA-binding_RecF"/>
</dbReference>
<dbReference type="GO" id="GO:0006302">
    <property type="term" value="P:double-strand break repair"/>
    <property type="evidence" value="ECO:0007669"/>
    <property type="project" value="TreeGrafter"/>
</dbReference>
<dbReference type="GO" id="GO:0006260">
    <property type="term" value="P:DNA replication"/>
    <property type="evidence" value="ECO:0007669"/>
    <property type="project" value="UniProtKB-UniRule"/>
</dbReference>
<dbReference type="Pfam" id="PF02463">
    <property type="entry name" value="SMC_N"/>
    <property type="match status" value="1"/>
</dbReference>
<evidence type="ECO:0000256" key="2">
    <source>
        <dbReference type="ARBA" id="ARBA00008016"/>
    </source>
</evidence>
<dbReference type="PROSITE" id="PS00618">
    <property type="entry name" value="RECF_2"/>
    <property type="match status" value="1"/>
</dbReference>
<evidence type="ECO:0000256" key="1">
    <source>
        <dbReference type="ARBA" id="ARBA00004496"/>
    </source>
</evidence>
<dbReference type="GeneID" id="85016135"/>
<dbReference type="SUPFAM" id="SSF52540">
    <property type="entry name" value="P-loop containing nucleoside triphosphate hydrolases"/>
    <property type="match status" value="1"/>
</dbReference>
<keyword evidence="4 9" id="KW-0963">Cytoplasm</keyword>
<evidence type="ECO:0000256" key="5">
    <source>
        <dbReference type="ARBA" id="ARBA00022705"/>
    </source>
</evidence>
<keyword evidence="6 9" id="KW-0547">Nucleotide-binding</keyword>
<keyword evidence="13" id="KW-1185">Reference proteome</keyword>
<dbReference type="HAMAP" id="MF_00365">
    <property type="entry name" value="RecF"/>
    <property type="match status" value="1"/>
</dbReference>
<evidence type="ECO:0000256" key="3">
    <source>
        <dbReference type="ARBA" id="ARBA00020170"/>
    </source>
</evidence>
<dbReference type="PROSITE" id="PS00617">
    <property type="entry name" value="RECF_1"/>
    <property type="match status" value="1"/>
</dbReference>
<dbReference type="AlphaFoldDB" id="A0A1H2SYN7"/>
<dbReference type="Gene3D" id="1.20.1050.90">
    <property type="entry name" value="RecF/RecN/SMC, N-terminal domain"/>
    <property type="match status" value="1"/>
</dbReference>
<evidence type="ECO:0000256" key="10">
    <source>
        <dbReference type="RuleBase" id="RU000578"/>
    </source>
</evidence>
<dbReference type="OrthoDB" id="9803889at2"/>
<gene>
    <name evidence="9" type="primary">recF</name>
    <name evidence="12" type="ORF">SAMN05444420_10233</name>
</gene>
<evidence type="ECO:0000313" key="13">
    <source>
        <dbReference type="Proteomes" id="UP000182771"/>
    </source>
</evidence>
<dbReference type="RefSeq" id="WP_016420362.1">
    <property type="nucleotide sequence ID" value="NZ_FNND01000002.1"/>
</dbReference>
<dbReference type="Proteomes" id="UP000182771">
    <property type="component" value="Unassembled WGS sequence"/>
</dbReference>
<dbReference type="GO" id="GO:0003697">
    <property type="term" value="F:single-stranded DNA binding"/>
    <property type="evidence" value="ECO:0007669"/>
    <property type="project" value="UniProtKB-UniRule"/>
</dbReference>
<sequence>MYLKRLYILNFKNIESKEFSFSPQLNCFVGDNGIGKTNSLDAIYHLGMTKSYFSSSTLHNIRLGEDFYLIEGTFLREGREEQVVCSVKKGQKKVVKRNGKLYDRLSEHIGTFPIVMVSPSDRDLIHEGSEARRKFLDGMLSQVRPLYLQTLLRYNQALTQRNSLLKLMHERAYFDPDTVAIYDDQLSLYGQELFKERKAFLEEFLPIFQKQYQSISQGKEQVSVSYLSPLEGQDFKQLLSQSISQDRAAQYTTIGVHKDDLVFTIEEQPVKKFASQGQQKSFLIALKFAQFLSIYEHTKVAPILLLDDIFDKLDSKRVGQLLRMVTLPPFSQVFLSDTDKERTEQMVKEITTEYQIFTL</sequence>
<organism evidence="12 13">
    <name type="scientific">Capnocytophaga granulosa</name>
    <dbReference type="NCBI Taxonomy" id="45242"/>
    <lineage>
        <taxon>Bacteria</taxon>
        <taxon>Pseudomonadati</taxon>
        <taxon>Bacteroidota</taxon>
        <taxon>Flavobacteriia</taxon>
        <taxon>Flavobacteriales</taxon>
        <taxon>Flavobacteriaceae</taxon>
        <taxon>Capnocytophaga</taxon>
    </lineage>
</organism>
<keyword evidence="5 9" id="KW-0235">DNA replication</keyword>
<comment type="similarity">
    <text evidence="2 9 10">Belongs to the RecF family.</text>
</comment>
<keyword evidence="9 10" id="KW-0227">DNA damage</keyword>
<dbReference type="NCBIfam" id="TIGR00611">
    <property type="entry name" value="recf"/>
    <property type="match status" value="1"/>
</dbReference>
<keyword evidence="9 10" id="KW-0234">DNA repair</keyword>
<accession>A0A1H2SYN7</accession>
<evidence type="ECO:0000256" key="7">
    <source>
        <dbReference type="ARBA" id="ARBA00022840"/>
    </source>
</evidence>
<dbReference type="PANTHER" id="PTHR32182:SF0">
    <property type="entry name" value="DNA REPLICATION AND REPAIR PROTEIN RECF"/>
    <property type="match status" value="1"/>
</dbReference>
<protein>
    <recommendedName>
        <fullName evidence="3 9">DNA replication and repair protein RecF</fullName>
    </recommendedName>
</protein>
<evidence type="ECO:0000256" key="6">
    <source>
        <dbReference type="ARBA" id="ARBA00022741"/>
    </source>
</evidence>
<evidence type="ECO:0000256" key="8">
    <source>
        <dbReference type="ARBA" id="ARBA00023125"/>
    </source>
</evidence>
<dbReference type="InterPro" id="IPR027417">
    <property type="entry name" value="P-loop_NTPase"/>
</dbReference>
<dbReference type="EMBL" id="FNND01000002">
    <property type="protein sequence ID" value="SDW36803.1"/>
    <property type="molecule type" value="Genomic_DNA"/>
</dbReference>
<dbReference type="GO" id="GO:0009432">
    <property type="term" value="P:SOS response"/>
    <property type="evidence" value="ECO:0007669"/>
    <property type="project" value="UniProtKB-UniRule"/>
</dbReference>
<evidence type="ECO:0000256" key="4">
    <source>
        <dbReference type="ARBA" id="ARBA00022490"/>
    </source>
</evidence>
<dbReference type="GO" id="GO:0005737">
    <property type="term" value="C:cytoplasm"/>
    <property type="evidence" value="ECO:0007669"/>
    <property type="project" value="UniProtKB-SubCell"/>
</dbReference>
<keyword evidence="9 10" id="KW-0742">SOS response</keyword>
<keyword evidence="8 9" id="KW-0238">DNA-binding</keyword>
<evidence type="ECO:0000259" key="11">
    <source>
        <dbReference type="Pfam" id="PF02463"/>
    </source>
</evidence>
<dbReference type="GO" id="GO:0000731">
    <property type="term" value="P:DNA synthesis involved in DNA repair"/>
    <property type="evidence" value="ECO:0007669"/>
    <property type="project" value="TreeGrafter"/>
</dbReference>
<proteinExistence type="inferred from homology"/>
<comment type="subcellular location">
    <subcellularLocation>
        <location evidence="1 9 10">Cytoplasm</location>
    </subcellularLocation>
</comment>
<dbReference type="InterPro" id="IPR003395">
    <property type="entry name" value="RecF/RecN/SMC_N"/>
</dbReference>
<comment type="function">
    <text evidence="9 10">The RecF protein is involved in DNA metabolism; it is required for DNA replication and normal SOS inducibility. RecF binds preferentially to single-stranded, linear DNA. It also seems to bind ATP.</text>
</comment>
<keyword evidence="7 9" id="KW-0067">ATP-binding</keyword>
<dbReference type="GO" id="GO:0005524">
    <property type="term" value="F:ATP binding"/>
    <property type="evidence" value="ECO:0007669"/>
    <property type="project" value="UniProtKB-UniRule"/>
</dbReference>
<dbReference type="PANTHER" id="PTHR32182">
    <property type="entry name" value="DNA REPLICATION AND REPAIR PROTEIN RECF"/>
    <property type="match status" value="1"/>
</dbReference>
<evidence type="ECO:0000313" key="12">
    <source>
        <dbReference type="EMBL" id="SDW36803.1"/>
    </source>
</evidence>
<comment type="caution">
    <text evidence="12">The sequence shown here is derived from an EMBL/GenBank/DDBJ whole genome shotgun (WGS) entry which is preliminary data.</text>
</comment>
<evidence type="ECO:0000256" key="9">
    <source>
        <dbReference type="HAMAP-Rule" id="MF_00365"/>
    </source>
</evidence>
<dbReference type="InterPro" id="IPR018078">
    <property type="entry name" value="DNA-binding_RecF_CS"/>
</dbReference>
<dbReference type="InterPro" id="IPR042174">
    <property type="entry name" value="RecF_2"/>
</dbReference>
<reference evidence="12 13" key="1">
    <citation type="submission" date="2016-10" db="EMBL/GenBank/DDBJ databases">
        <authorList>
            <person name="Varghese N."/>
            <person name="Submissions S."/>
        </authorList>
    </citation>
    <scope>NUCLEOTIDE SEQUENCE [LARGE SCALE GENOMIC DNA]</scope>
    <source>
        <strain evidence="12 13">DSM 11449</strain>
    </source>
</reference>
<dbReference type="Gene3D" id="3.40.50.300">
    <property type="entry name" value="P-loop containing nucleotide triphosphate hydrolases"/>
    <property type="match status" value="1"/>
</dbReference>
<feature type="binding site" evidence="9">
    <location>
        <begin position="30"/>
        <end position="37"/>
    </location>
    <ligand>
        <name>ATP</name>
        <dbReference type="ChEBI" id="CHEBI:30616"/>
    </ligand>
</feature>
<name>A0A1H2SYN7_9FLAO</name>
<feature type="domain" description="RecF/RecN/SMC N-terminal" evidence="11">
    <location>
        <begin position="2"/>
        <end position="349"/>
    </location>
</feature>